<keyword evidence="1" id="KW-0853">WD repeat</keyword>
<sequence length="1274" mass="140609">MGRRERPLDPTVGPVARFADGLRRLRQEAGGITYRVMARKAHYSAATLAQAASGARLPSLEVLLAYVDVCGGDCEEWERRWRQTVREVDAEAHAAGDDAEAPYLGLARFDAEDHERFFGRDLLVDELEDLLSRRRLVVVTGPSGSGKSSLLHAGLVPRLRRTESRNGQSTAIRLLTPGEHPADTHAEVLDPQQTPSGTVVVVDQFEEVFTLCIDRAERTHFLDRLHAATERGVRVIVAVRADFYGHLTQHRALTEAAHHATLLVATMRKEELRQAIVRPAALYGLVVERTLTTRILHEVADEPGGLPLMSHALQETWRRRKGRVLTEAAFDDAGGLHGAITHTAENFYQHLTDDQAETARRILLRLVNPGQGNQDTRRSISRTEVIALGPSAIPILNRLAHARLVTLDGDIVSLAHEAVLSAWPRLHNWIDTDRERLRVQRQLTEAARTWQTLNHDPGSLYRGVRLTVAEQYCATPDHPDDLTRLEQRFLTASLSARKRNRRARRTGRAALSVLLVLGLIAAMVAWQQNEANETRRVEAEARRIAGVAASLRLSDPQTAMQLSLAAWRIADLPETRSALLAAAVQPEQNVFTDPDRSTQTMRQLSADGRTLLSIGREQVTRWNLATNQATAVLPGLSDAMTQAGFPRADTQWLPVFSGTDQKVSLYDLTTGRRDEPAMTEADRGAEMSPSGRILVVYDVDGSNQRIQLWDPRTRRTLLEVNENTKGKPVGDINSLNWARVLSLMDQFEQERRGLAEFGVPFLDATMSADDRFLAVCVPGEQLRLWDVTTGRRMSAPWLPTVSLRQCVQEQITFSADGSRLAVVDDTGVRTWHTETGQEAPAVTHAGLTIPELSKDGAFVAASDGEELLVWRLVTPRHPVLRHRLSGETVKDIKLDTEAGTLRYLGGPDNAWGTTVHTLTLTRSATPHWSKHPSLGARFSPDGTTLAIARPDTEGEYIRFLILDKRTGKPVAEPPRMPCSMPDDDLFRHCTAMMSFNSTGNVFAYSVTSMVTEARSERIELYDIPQRRTTAVLDEDEVGPDLTNIAFSPDDRSLLITGILDVDGTTSTRVWDLRRRTTTRTIADTAGDVVPHPNGQLIVTTQGRAYRFPSGSRLPAVRGTGKATALAFSPNGDYLAAGDASGRVALWDGQLTQHLGVLTAPDTTTYQYVSALAFSPDGQTLAVAADEGTLQLWDTTTHLRIGSSLPTPGDTVRALAFSPDGRTLHAAGDHTPLQTYDITPDKAAQTVCQRVTNHLTSNQWQRHLPGTPYQQLCPH</sequence>
<dbReference type="SMART" id="SM00320">
    <property type="entry name" value="WD40"/>
    <property type="match status" value="6"/>
</dbReference>
<evidence type="ECO:0000313" key="4">
    <source>
        <dbReference type="Proteomes" id="UP000185696"/>
    </source>
</evidence>
<dbReference type="PROSITE" id="PS50943">
    <property type="entry name" value="HTH_CROC1"/>
    <property type="match status" value="1"/>
</dbReference>
<evidence type="ECO:0000256" key="1">
    <source>
        <dbReference type="PROSITE-ProRule" id="PRU00221"/>
    </source>
</evidence>
<evidence type="ECO:0000259" key="2">
    <source>
        <dbReference type="PROSITE" id="PS50943"/>
    </source>
</evidence>
<dbReference type="Pfam" id="PF20703">
    <property type="entry name" value="nSTAND1"/>
    <property type="match status" value="1"/>
</dbReference>
<dbReference type="InterPro" id="IPR001680">
    <property type="entry name" value="WD40_rpt"/>
</dbReference>
<dbReference type="InterPro" id="IPR049052">
    <property type="entry name" value="nSTAND1"/>
</dbReference>
<dbReference type="CDD" id="cd00093">
    <property type="entry name" value="HTH_XRE"/>
    <property type="match status" value="1"/>
</dbReference>
<dbReference type="InterPro" id="IPR027417">
    <property type="entry name" value="P-loop_NTPase"/>
</dbReference>
<keyword evidence="4" id="KW-1185">Reference proteome</keyword>
<dbReference type="PANTHER" id="PTHR19879">
    <property type="entry name" value="TRANSCRIPTION INITIATION FACTOR TFIID"/>
    <property type="match status" value="1"/>
</dbReference>
<dbReference type="Gene3D" id="3.40.50.300">
    <property type="entry name" value="P-loop containing nucleotide triphosphate hydrolases"/>
    <property type="match status" value="1"/>
</dbReference>
<dbReference type="RefSeq" id="WP_075134064.1">
    <property type="nucleotide sequence ID" value="NZ_MSIF01000008.1"/>
</dbReference>
<dbReference type="GO" id="GO:0003677">
    <property type="term" value="F:DNA binding"/>
    <property type="evidence" value="ECO:0007669"/>
    <property type="project" value="InterPro"/>
</dbReference>
<dbReference type="InterPro" id="IPR001387">
    <property type="entry name" value="Cro/C1-type_HTH"/>
</dbReference>
<dbReference type="SUPFAM" id="SSF82171">
    <property type="entry name" value="DPP6 N-terminal domain-like"/>
    <property type="match status" value="2"/>
</dbReference>
<dbReference type="EMBL" id="MSIF01000008">
    <property type="protein sequence ID" value="OLF09673.1"/>
    <property type="molecule type" value="Genomic_DNA"/>
</dbReference>
<dbReference type="PANTHER" id="PTHR19879:SF9">
    <property type="entry name" value="TRANSCRIPTION INITIATION FACTOR TFIID SUBUNIT 5"/>
    <property type="match status" value="1"/>
</dbReference>
<accession>A0A7Z0WLB3</accession>
<dbReference type="AlphaFoldDB" id="A0A7Z0WLB3"/>
<organism evidence="3 4">
    <name type="scientific">Actinophytocola xinjiangensis</name>
    <dbReference type="NCBI Taxonomy" id="485602"/>
    <lineage>
        <taxon>Bacteria</taxon>
        <taxon>Bacillati</taxon>
        <taxon>Actinomycetota</taxon>
        <taxon>Actinomycetes</taxon>
        <taxon>Pseudonocardiales</taxon>
        <taxon>Pseudonocardiaceae</taxon>
    </lineage>
</organism>
<dbReference type="SUPFAM" id="SSF47413">
    <property type="entry name" value="lambda repressor-like DNA-binding domains"/>
    <property type="match status" value="1"/>
</dbReference>
<dbReference type="Proteomes" id="UP000185696">
    <property type="component" value="Unassembled WGS sequence"/>
</dbReference>
<dbReference type="PROSITE" id="PS50082">
    <property type="entry name" value="WD_REPEATS_2"/>
    <property type="match status" value="2"/>
</dbReference>
<feature type="domain" description="HTH cro/C1-type" evidence="2">
    <location>
        <begin position="22"/>
        <end position="77"/>
    </location>
</feature>
<feature type="repeat" description="WD" evidence="1">
    <location>
        <begin position="1168"/>
        <end position="1202"/>
    </location>
</feature>
<protein>
    <recommendedName>
        <fullName evidence="2">HTH cro/C1-type domain-containing protein</fullName>
    </recommendedName>
</protein>
<dbReference type="InterPro" id="IPR010982">
    <property type="entry name" value="Lambda_DNA-bd_dom_sf"/>
</dbReference>
<dbReference type="InterPro" id="IPR015943">
    <property type="entry name" value="WD40/YVTN_repeat-like_dom_sf"/>
</dbReference>
<name>A0A7Z0WLB3_9PSEU</name>
<dbReference type="PROSITE" id="PS50294">
    <property type="entry name" value="WD_REPEATS_REGION"/>
    <property type="match status" value="1"/>
</dbReference>
<dbReference type="Pfam" id="PF00400">
    <property type="entry name" value="WD40"/>
    <property type="match status" value="2"/>
</dbReference>
<dbReference type="Pfam" id="PF13560">
    <property type="entry name" value="HTH_31"/>
    <property type="match status" value="1"/>
</dbReference>
<proteinExistence type="predicted"/>
<dbReference type="SMART" id="SM00530">
    <property type="entry name" value="HTH_XRE"/>
    <property type="match status" value="1"/>
</dbReference>
<dbReference type="SUPFAM" id="SSF52540">
    <property type="entry name" value="P-loop containing nucleoside triphosphate hydrolases"/>
    <property type="match status" value="1"/>
</dbReference>
<dbReference type="Gene3D" id="2.130.10.10">
    <property type="entry name" value="YVTN repeat-like/Quinoprotein amine dehydrogenase"/>
    <property type="match status" value="3"/>
</dbReference>
<feature type="repeat" description="WD" evidence="1">
    <location>
        <begin position="1123"/>
        <end position="1147"/>
    </location>
</feature>
<evidence type="ECO:0000313" key="3">
    <source>
        <dbReference type="EMBL" id="OLF09673.1"/>
    </source>
</evidence>
<gene>
    <name evidence="3" type="ORF">BLA60_17925</name>
</gene>
<comment type="caution">
    <text evidence="3">The sequence shown here is derived from an EMBL/GenBank/DDBJ whole genome shotgun (WGS) entry which is preliminary data.</text>
</comment>
<dbReference type="OrthoDB" id="192618at2"/>
<reference evidence="3 4" key="1">
    <citation type="submission" date="2016-12" db="EMBL/GenBank/DDBJ databases">
        <title>The draft genome sequence of Actinophytocola xinjiangensis.</title>
        <authorList>
            <person name="Wang W."/>
            <person name="Yuan L."/>
        </authorList>
    </citation>
    <scope>NUCLEOTIDE SEQUENCE [LARGE SCALE GENOMIC DNA]</scope>
    <source>
        <strain evidence="3 4">CGMCC 4.4663</strain>
    </source>
</reference>